<dbReference type="Proteomes" id="UP000054302">
    <property type="component" value="Unassembled WGS sequence"/>
</dbReference>
<dbReference type="Gene3D" id="3.40.50.850">
    <property type="entry name" value="Isochorismatase-like"/>
    <property type="match status" value="1"/>
</dbReference>
<dbReference type="InterPro" id="IPR000120">
    <property type="entry name" value="Amidase"/>
</dbReference>
<dbReference type="SUPFAM" id="SSF75304">
    <property type="entry name" value="Amidase signature (AS) enzymes"/>
    <property type="match status" value="1"/>
</dbReference>
<feature type="domain" description="Isochorismatase-like" evidence="2">
    <location>
        <begin position="26"/>
        <end position="215"/>
    </location>
</feature>
<name>A0A0D1Z2J5_EXOME</name>
<dbReference type="RefSeq" id="XP_016220556.1">
    <property type="nucleotide sequence ID" value="XM_016373645.1"/>
</dbReference>
<keyword evidence="4" id="KW-0378">Hydrolase</keyword>
<dbReference type="InterPro" id="IPR036380">
    <property type="entry name" value="Isochorismatase-like_sf"/>
</dbReference>
<accession>A0A0D1Z2J5</accession>
<protein>
    <submittedName>
        <fullName evidence="4">Allophanate hydrolase</fullName>
    </submittedName>
</protein>
<dbReference type="InterPro" id="IPR023631">
    <property type="entry name" value="Amidase_dom"/>
</dbReference>
<sequence>MGVDSKRGFLTIEAKPYPFTFPLATTALLVIDMQRDFILAGGFGEIQGGNLEAVQASIAPTKELLQASRDAGLAIFHTREGQVPSLADCPSSKLVRQAAAPGNSQHLKVIGDKGEMGRLLVRGEYGHDIVDELQPRTAEVVIDKPGKGSFWNTDILHKLKARGITHLLVSGVTTECCFATTIREANDRGFECCGITQSTAGYNAEFKTASLDMIHWSQGLFGFVADLQPVLEAFSPWKKTYGGEGTPPQTPPTWDGNLGISDLQASYSSGVSPLEVINAVFDRIEKYDAVDPAVWIKRESRTAVMEAVRQLLARFPDRNSLPPLFGVPFTVKDSIDVKGIQTTTACPPLAFVATKSAVVYDKVIAQGAIYLGKVNLDQLATGLNGCRSPYGVTHSVFSDKHISGGSSSGSCVSVGADLATFSVATDTAGSGRVPAGFNGIVGYKPTRGLVSFEGVTPACLSLDCIAFSARTVQDARTLWQVAEEFDPNDRYARDVFPMERHVNSIGAQRNSFRFGIPPPEVLEVCSHKYRQLFNEAVNRLQKMGGVLTSVDWTPFQKAGDLLYAGTFVSERLASLPDDFLDKNRAHLHPVILELFEQVVSRQSSAVQLFRELQAQALYKRQATSQFASANTLGIDVLVVPTAPEHPTIEAMQADPIRLNAKLGTFTHFGNVLDMCAVAVPAGMYASETGENGEQLPFSITLLGARCTDAEVLTIAGHFQEAMTHVGS</sequence>
<dbReference type="PANTHER" id="PTHR11895">
    <property type="entry name" value="TRANSAMIDASE"/>
    <property type="match status" value="1"/>
</dbReference>
<dbReference type="InterPro" id="IPR000868">
    <property type="entry name" value="Isochorismatase-like_dom"/>
</dbReference>
<dbReference type="OMA" id="VTTECCF"/>
<dbReference type="HOGENOM" id="CLU_025343_0_0_1"/>
<dbReference type="InterPro" id="IPR036928">
    <property type="entry name" value="AS_sf"/>
</dbReference>
<evidence type="ECO:0000259" key="3">
    <source>
        <dbReference type="Pfam" id="PF01425"/>
    </source>
</evidence>
<dbReference type="Pfam" id="PF01425">
    <property type="entry name" value="Amidase"/>
    <property type="match status" value="1"/>
</dbReference>
<dbReference type="PANTHER" id="PTHR11895:SF169">
    <property type="entry name" value="GLUTAMYL-TRNA(GLN) AMIDOTRANSFERASE"/>
    <property type="match status" value="1"/>
</dbReference>
<dbReference type="Gene3D" id="1.20.58.1700">
    <property type="match status" value="1"/>
</dbReference>
<comment type="similarity">
    <text evidence="1">Belongs to the isochorismatase family.</text>
</comment>
<evidence type="ECO:0000256" key="1">
    <source>
        <dbReference type="ARBA" id="ARBA00006336"/>
    </source>
</evidence>
<evidence type="ECO:0000313" key="5">
    <source>
        <dbReference type="Proteomes" id="UP000054302"/>
    </source>
</evidence>
<dbReference type="SUPFAM" id="SSF52499">
    <property type="entry name" value="Isochorismatase-like hydrolases"/>
    <property type="match status" value="1"/>
</dbReference>
<dbReference type="OrthoDB" id="167809at2759"/>
<dbReference type="Gene3D" id="3.90.1300.10">
    <property type="entry name" value="Amidase signature (AS) domain"/>
    <property type="match status" value="1"/>
</dbReference>
<proteinExistence type="inferred from homology"/>
<gene>
    <name evidence="4" type="ORF">PV10_08606</name>
</gene>
<organism evidence="4 5">
    <name type="scientific">Exophiala mesophila</name>
    <name type="common">Black yeast-like fungus</name>
    <dbReference type="NCBI Taxonomy" id="212818"/>
    <lineage>
        <taxon>Eukaryota</taxon>
        <taxon>Fungi</taxon>
        <taxon>Dikarya</taxon>
        <taxon>Ascomycota</taxon>
        <taxon>Pezizomycotina</taxon>
        <taxon>Eurotiomycetes</taxon>
        <taxon>Chaetothyriomycetidae</taxon>
        <taxon>Chaetothyriales</taxon>
        <taxon>Herpotrichiellaceae</taxon>
        <taxon>Exophiala</taxon>
    </lineage>
</organism>
<dbReference type="STRING" id="212818.A0A0D1Z2J5"/>
<keyword evidence="5" id="KW-1185">Reference proteome</keyword>
<dbReference type="Pfam" id="PF00857">
    <property type="entry name" value="Isochorismatase"/>
    <property type="match status" value="1"/>
</dbReference>
<evidence type="ECO:0000259" key="2">
    <source>
        <dbReference type="Pfam" id="PF00857"/>
    </source>
</evidence>
<dbReference type="EMBL" id="KN847525">
    <property type="protein sequence ID" value="KIV88982.1"/>
    <property type="molecule type" value="Genomic_DNA"/>
</dbReference>
<dbReference type="GeneID" id="27326451"/>
<feature type="domain" description="Amidase" evidence="3">
    <location>
        <begin position="275"/>
        <end position="712"/>
    </location>
</feature>
<dbReference type="GO" id="GO:0016787">
    <property type="term" value="F:hydrolase activity"/>
    <property type="evidence" value="ECO:0007669"/>
    <property type="project" value="UniProtKB-KW"/>
</dbReference>
<dbReference type="VEuPathDB" id="FungiDB:PV10_08606"/>
<evidence type="ECO:0000313" key="4">
    <source>
        <dbReference type="EMBL" id="KIV88982.1"/>
    </source>
</evidence>
<dbReference type="CDD" id="cd00431">
    <property type="entry name" value="cysteine_hydrolases"/>
    <property type="match status" value="1"/>
</dbReference>
<reference evidence="4 5" key="1">
    <citation type="submission" date="2015-01" db="EMBL/GenBank/DDBJ databases">
        <title>The Genome Sequence of Exophiala mesophila CBS40295.</title>
        <authorList>
            <consortium name="The Broad Institute Genomics Platform"/>
            <person name="Cuomo C."/>
            <person name="de Hoog S."/>
            <person name="Gorbushina A."/>
            <person name="Stielow B."/>
            <person name="Teixiera M."/>
            <person name="Abouelleil A."/>
            <person name="Chapman S.B."/>
            <person name="Priest M."/>
            <person name="Young S.K."/>
            <person name="Wortman J."/>
            <person name="Nusbaum C."/>
            <person name="Birren B."/>
        </authorList>
    </citation>
    <scope>NUCLEOTIDE SEQUENCE [LARGE SCALE GENOMIC DNA]</scope>
    <source>
        <strain evidence="4 5">CBS 40295</strain>
    </source>
</reference>
<dbReference type="AlphaFoldDB" id="A0A0D1Z2J5"/>